<evidence type="ECO:0000256" key="7">
    <source>
        <dbReference type="ARBA" id="ARBA00022833"/>
    </source>
</evidence>
<keyword evidence="5" id="KW-0949">S-adenosyl-L-methionine</keyword>
<protein>
    <recommendedName>
        <fullName evidence="8">SET domain-containing protein</fullName>
    </recommendedName>
</protein>
<dbReference type="AlphaFoldDB" id="A0AAV5UH78"/>
<keyword evidence="6" id="KW-0479">Metal-binding</keyword>
<dbReference type="Proteomes" id="UP001432027">
    <property type="component" value="Unassembled WGS sequence"/>
</dbReference>
<feature type="domain" description="SET" evidence="8">
    <location>
        <begin position="28"/>
        <end position="82"/>
    </location>
</feature>
<evidence type="ECO:0000256" key="2">
    <source>
        <dbReference type="ARBA" id="ARBA00022454"/>
    </source>
</evidence>
<dbReference type="Gene3D" id="2.170.270.10">
    <property type="entry name" value="SET domain"/>
    <property type="match status" value="1"/>
</dbReference>
<comment type="subcellular location">
    <subcellularLocation>
        <location evidence="1">Chromosome</location>
    </subcellularLocation>
</comment>
<keyword evidence="4" id="KW-0808">Transferase</keyword>
<dbReference type="InterPro" id="IPR046341">
    <property type="entry name" value="SET_dom_sf"/>
</dbReference>
<dbReference type="InterPro" id="IPR001214">
    <property type="entry name" value="SET_dom"/>
</dbReference>
<comment type="caution">
    <text evidence="9">The sequence shown here is derived from an EMBL/GenBank/DDBJ whole genome shotgun (WGS) entry which is preliminary data.</text>
</comment>
<accession>A0AAV5UH78</accession>
<evidence type="ECO:0000313" key="10">
    <source>
        <dbReference type="Proteomes" id="UP001432027"/>
    </source>
</evidence>
<keyword evidence="10" id="KW-1185">Reference proteome</keyword>
<dbReference type="PANTHER" id="PTHR46223">
    <property type="entry name" value="HISTONE-LYSINE N-METHYLTRANSFERASE SUV39H"/>
    <property type="match status" value="1"/>
</dbReference>
<evidence type="ECO:0000256" key="4">
    <source>
        <dbReference type="ARBA" id="ARBA00022679"/>
    </source>
</evidence>
<dbReference type="PANTHER" id="PTHR46223:SF3">
    <property type="entry name" value="HISTONE-LYSINE N-METHYLTRANSFERASE SET-23"/>
    <property type="match status" value="1"/>
</dbReference>
<keyword evidence="7" id="KW-0862">Zinc</keyword>
<dbReference type="Pfam" id="PF00856">
    <property type="entry name" value="SET"/>
    <property type="match status" value="1"/>
</dbReference>
<organism evidence="9 10">
    <name type="scientific">Pristionchus entomophagus</name>
    <dbReference type="NCBI Taxonomy" id="358040"/>
    <lineage>
        <taxon>Eukaryota</taxon>
        <taxon>Metazoa</taxon>
        <taxon>Ecdysozoa</taxon>
        <taxon>Nematoda</taxon>
        <taxon>Chromadorea</taxon>
        <taxon>Rhabditida</taxon>
        <taxon>Rhabditina</taxon>
        <taxon>Diplogasteromorpha</taxon>
        <taxon>Diplogasteroidea</taxon>
        <taxon>Neodiplogasteridae</taxon>
        <taxon>Pristionchus</taxon>
    </lineage>
</organism>
<gene>
    <name evidence="9" type="ORF">PENTCL1PPCAC_27970</name>
</gene>
<reference evidence="9" key="1">
    <citation type="submission" date="2023-10" db="EMBL/GenBank/DDBJ databases">
        <title>Genome assembly of Pristionchus species.</title>
        <authorList>
            <person name="Yoshida K."/>
            <person name="Sommer R.J."/>
        </authorList>
    </citation>
    <scope>NUCLEOTIDE SEQUENCE</scope>
    <source>
        <strain evidence="9">RS0144</strain>
    </source>
</reference>
<evidence type="ECO:0000259" key="8">
    <source>
        <dbReference type="Pfam" id="PF00856"/>
    </source>
</evidence>
<sequence>MFLSLPLVFSHLFLQSPNFSEFETVTMSPHEKSNLFMFFNTACAPNVIQSIIVDERKDSRWGRFGLHARMDIEPGQELCWDYYCSQEIGSMEEGFRFECACGARNCRYTQGKWAEHDKKMKESEKRKKIRKEIRRDRSYDGQSINSTRVMETSKRTVSNILSSVKALWNSLVRN</sequence>
<keyword evidence="3" id="KW-0489">Methyltransferase</keyword>
<evidence type="ECO:0000256" key="3">
    <source>
        <dbReference type="ARBA" id="ARBA00022603"/>
    </source>
</evidence>
<keyword evidence="2" id="KW-0158">Chromosome</keyword>
<dbReference type="SUPFAM" id="SSF82199">
    <property type="entry name" value="SET domain"/>
    <property type="match status" value="1"/>
</dbReference>
<dbReference type="GO" id="GO:0046872">
    <property type="term" value="F:metal ion binding"/>
    <property type="evidence" value="ECO:0007669"/>
    <property type="project" value="UniProtKB-KW"/>
</dbReference>
<dbReference type="GO" id="GO:0008168">
    <property type="term" value="F:methyltransferase activity"/>
    <property type="evidence" value="ECO:0007669"/>
    <property type="project" value="UniProtKB-KW"/>
</dbReference>
<dbReference type="EMBL" id="BTSX01000006">
    <property type="protein sequence ID" value="GMT05796.1"/>
    <property type="molecule type" value="Genomic_DNA"/>
</dbReference>
<evidence type="ECO:0000313" key="9">
    <source>
        <dbReference type="EMBL" id="GMT05796.1"/>
    </source>
</evidence>
<evidence type="ECO:0000256" key="5">
    <source>
        <dbReference type="ARBA" id="ARBA00022691"/>
    </source>
</evidence>
<proteinExistence type="predicted"/>
<dbReference type="GO" id="GO:0005694">
    <property type="term" value="C:chromosome"/>
    <property type="evidence" value="ECO:0007669"/>
    <property type="project" value="UniProtKB-SubCell"/>
</dbReference>
<name>A0AAV5UH78_9BILA</name>
<dbReference type="InterPro" id="IPR050973">
    <property type="entry name" value="H3K9_Histone-Lys_N-MTase"/>
</dbReference>
<evidence type="ECO:0000256" key="6">
    <source>
        <dbReference type="ARBA" id="ARBA00022723"/>
    </source>
</evidence>
<evidence type="ECO:0000256" key="1">
    <source>
        <dbReference type="ARBA" id="ARBA00004286"/>
    </source>
</evidence>
<dbReference type="GO" id="GO:0032259">
    <property type="term" value="P:methylation"/>
    <property type="evidence" value="ECO:0007669"/>
    <property type="project" value="UniProtKB-KW"/>
</dbReference>